<dbReference type="AlphaFoldDB" id="A0AAV9VPR7"/>
<proteinExistence type="predicted"/>
<reference evidence="2 3" key="1">
    <citation type="submission" date="2019-10" db="EMBL/GenBank/DDBJ databases">
        <authorList>
            <person name="Palmer J.M."/>
        </authorList>
    </citation>
    <scope>NUCLEOTIDE SEQUENCE [LARGE SCALE GENOMIC DNA]</scope>
    <source>
        <strain evidence="2 3">TWF730</strain>
    </source>
</reference>
<feature type="compositionally biased region" description="Polar residues" evidence="1">
    <location>
        <begin position="1"/>
        <end position="42"/>
    </location>
</feature>
<evidence type="ECO:0000313" key="3">
    <source>
        <dbReference type="Proteomes" id="UP001373714"/>
    </source>
</evidence>
<organism evidence="2 3">
    <name type="scientific">Orbilia blumenaviensis</name>
    <dbReference type="NCBI Taxonomy" id="1796055"/>
    <lineage>
        <taxon>Eukaryota</taxon>
        <taxon>Fungi</taxon>
        <taxon>Dikarya</taxon>
        <taxon>Ascomycota</taxon>
        <taxon>Pezizomycotina</taxon>
        <taxon>Orbiliomycetes</taxon>
        <taxon>Orbiliales</taxon>
        <taxon>Orbiliaceae</taxon>
        <taxon>Orbilia</taxon>
    </lineage>
</organism>
<gene>
    <name evidence="2" type="ORF">TWF730_000843</name>
</gene>
<sequence length="106" mass="11911">MTPGSPNYQASPYTIQNPSQEPPMSQTRTDGTDNQVNTGSQKSKGEKVLDGSIKAANWIMYGDVGGKEEAERKKKEKKERRRNRKKGRDDDAVEADWIMEILQVIA</sequence>
<feature type="compositionally biased region" description="Basic residues" evidence="1">
    <location>
        <begin position="74"/>
        <end position="86"/>
    </location>
</feature>
<name>A0AAV9VPR7_9PEZI</name>
<keyword evidence="3" id="KW-1185">Reference proteome</keyword>
<protein>
    <submittedName>
        <fullName evidence="2">Uncharacterized protein</fullName>
    </submittedName>
</protein>
<evidence type="ECO:0000313" key="2">
    <source>
        <dbReference type="EMBL" id="KAK6363412.1"/>
    </source>
</evidence>
<dbReference type="EMBL" id="JAVHNS010000001">
    <property type="protein sequence ID" value="KAK6363412.1"/>
    <property type="molecule type" value="Genomic_DNA"/>
</dbReference>
<comment type="caution">
    <text evidence="2">The sequence shown here is derived from an EMBL/GenBank/DDBJ whole genome shotgun (WGS) entry which is preliminary data.</text>
</comment>
<accession>A0AAV9VPR7</accession>
<evidence type="ECO:0000256" key="1">
    <source>
        <dbReference type="SAM" id="MobiDB-lite"/>
    </source>
</evidence>
<dbReference type="Proteomes" id="UP001373714">
    <property type="component" value="Unassembled WGS sequence"/>
</dbReference>
<feature type="region of interest" description="Disordered" evidence="1">
    <location>
        <begin position="1"/>
        <end position="92"/>
    </location>
</feature>